<dbReference type="RefSeq" id="WP_171103006.1">
    <property type="nucleotide sequence ID" value="NZ_BMPT01000022.1"/>
</dbReference>
<reference evidence="1" key="2">
    <citation type="submission" date="2020-09" db="EMBL/GenBank/DDBJ databases">
        <authorList>
            <person name="Sun Q."/>
            <person name="Ohkuma M."/>
        </authorList>
    </citation>
    <scope>NUCLEOTIDE SEQUENCE</scope>
    <source>
        <strain evidence="1">JCM 3051</strain>
    </source>
</reference>
<dbReference type="AlphaFoldDB" id="A0A8H9L831"/>
<reference evidence="1" key="1">
    <citation type="journal article" date="2014" name="Int. J. Syst. Evol. Microbiol.">
        <title>Complete genome sequence of Corynebacterium casei LMG S-19264T (=DSM 44701T), isolated from a smear-ripened cheese.</title>
        <authorList>
            <consortium name="US DOE Joint Genome Institute (JGI-PGF)"/>
            <person name="Walter F."/>
            <person name="Albersmeier A."/>
            <person name="Kalinowski J."/>
            <person name="Ruckert C."/>
        </authorList>
    </citation>
    <scope>NUCLEOTIDE SEQUENCE</scope>
    <source>
        <strain evidence="1">JCM 3051</strain>
    </source>
</reference>
<protein>
    <submittedName>
        <fullName evidence="1">Uncharacterized protein</fullName>
    </submittedName>
</protein>
<accession>A0A8H9L831</accession>
<keyword evidence="2" id="KW-1185">Reference proteome</keyword>
<gene>
    <name evidence="1" type="ORF">GCM10010102_41040</name>
</gene>
<comment type="caution">
    <text evidence="1">The sequence shown here is derived from an EMBL/GenBank/DDBJ whole genome shotgun (WGS) entry which is preliminary data.</text>
</comment>
<proteinExistence type="predicted"/>
<dbReference type="Proteomes" id="UP000655589">
    <property type="component" value="Unassembled WGS sequence"/>
</dbReference>
<sequence length="95" mass="10652">MTFYADTESGIRLQDPTRNDLLDLIDGLNDADNTFIVVHPPVDDAEWFISVSKNIGTFGGYELDWHDPRTAERTTTTAATPTTIADDVLAWTHQR</sequence>
<evidence type="ECO:0000313" key="2">
    <source>
        <dbReference type="Proteomes" id="UP000655589"/>
    </source>
</evidence>
<dbReference type="EMBL" id="BMPT01000022">
    <property type="protein sequence ID" value="GGM41310.1"/>
    <property type="molecule type" value="Genomic_DNA"/>
</dbReference>
<name>A0A8H9L831_9MICO</name>
<evidence type="ECO:0000313" key="1">
    <source>
        <dbReference type="EMBL" id="GGM41310.1"/>
    </source>
</evidence>
<organism evidence="1 2">
    <name type="scientific">Promicromonospora citrea</name>
    <dbReference type="NCBI Taxonomy" id="43677"/>
    <lineage>
        <taxon>Bacteria</taxon>
        <taxon>Bacillati</taxon>
        <taxon>Actinomycetota</taxon>
        <taxon>Actinomycetes</taxon>
        <taxon>Micrococcales</taxon>
        <taxon>Promicromonosporaceae</taxon>
        <taxon>Promicromonospora</taxon>
    </lineage>
</organism>